<organism evidence="1 2">
    <name type="scientific">Kribbella amoyensis</name>
    <dbReference type="NCBI Taxonomy" id="996641"/>
    <lineage>
        <taxon>Bacteria</taxon>
        <taxon>Bacillati</taxon>
        <taxon>Actinomycetota</taxon>
        <taxon>Actinomycetes</taxon>
        <taxon>Propionibacteriales</taxon>
        <taxon>Kribbellaceae</taxon>
        <taxon>Kribbella</taxon>
    </lineage>
</organism>
<protein>
    <submittedName>
        <fullName evidence="1">Uncharacterized protein</fullName>
    </submittedName>
</protein>
<evidence type="ECO:0000313" key="2">
    <source>
        <dbReference type="Proteomes" id="UP000318380"/>
    </source>
</evidence>
<dbReference type="RefSeq" id="WP_145811783.1">
    <property type="nucleotide sequence ID" value="NZ_VIVK01000001.1"/>
</dbReference>
<proteinExistence type="predicted"/>
<sequence length="278" mass="29238">MNTDLEPPPVPRLTEDQHSRLRSRVLTAADPVRRTQRRWVAPVASVAAVGAVVAGTLVVTNRPSEPTPAAPVGVIDKSKIVKTQKDPGVIDLGAATPTETTEAARACQLPGGERTEVLWSRKVAGPAPLKAGLVVLAKQTPGQPGGFYNLGLVAGFPGGVCGAIRDADWNRQPTRTDGLVTLAGAGSIDSPGAGKAALAEYRAIHRVRPEIARIESRYVWPKGHSAWFAGVVQGGFAFTVAAATIPAGQYQPRTDGQSDVRQELRAFDRAGRPVPVTS</sequence>
<keyword evidence="2" id="KW-1185">Reference proteome</keyword>
<gene>
    <name evidence="1" type="ORF">FB561_5644</name>
</gene>
<dbReference type="AlphaFoldDB" id="A0A561BZW1"/>
<dbReference type="Proteomes" id="UP000318380">
    <property type="component" value="Unassembled WGS sequence"/>
</dbReference>
<comment type="caution">
    <text evidence="1">The sequence shown here is derived from an EMBL/GenBank/DDBJ whole genome shotgun (WGS) entry which is preliminary data.</text>
</comment>
<dbReference type="EMBL" id="VIVK01000001">
    <property type="protein sequence ID" value="TWD84456.1"/>
    <property type="molecule type" value="Genomic_DNA"/>
</dbReference>
<dbReference type="OrthoDB" id="3823493at2"/>
<name>A0A561BZW1_9ACTN</name>
<accession>A0A561BZW1</accession>
<reference evidence="1 2" key="1">
    <citation type="submission" date="2019-06" db="EMBL/GenBank/DDBJ databases">
        <title>Sequencing the genomes of 1000 actinobacteria strains.</title>
        <authorList>
            <person name="Klenk H.-P."/>
        </authorList>
    </citation>
    <scope>NUCLEOTIDE SEQUENCE [LARGE SCALE GENOMIC DNA]</scope>
    <source>
        <strain evidence="1 2">DSM 24683</strain>
    </source>
</reference>
<evidence type="ECO:0000313" key="1">
    <source>
        <dbReference type="EMBL" id="TWD84456.1"/>
    </source>
</evidence>